<dbReference type="PANTHER" id="PTHR34697:SF2">
    <property type="entry name" value="PHOSPHATIDYLGLYCEROL LYSYLTRANSFERASE"/>
    <property type="match status" value="1"/>
</dbReference>
<keyword evidence="5" id="KW-0472">Membrane</keyword>
<gene>
    <name evidence="7" type="primary">lysX_5</name>
    <name evidence="7" type="ORF">GALL_457550</name>
</gene>
<reference evidence="7" key="1">
    <citation type="submission" date="2016-10" db="EMBL/GenBank/DDBJ databases">
        <title>Sequence of Gallionella enrichment culture.</title>
        <authorList>
            <person name="Poehlein A."/>
            <person name="Muehling M."/>
            <person name="Daniel R."/>
        </authorList>
    </citation>
    <scope>NUCLEOTIDE SEQUENCE</scope>
</reference>
<dbReference type="Pfam" id="PF09924">
    <property type="entry name" value="LPG_synthase_C"/>
    <property type="match status" value="1"/>
</dbReference>
<keyword evidence="3" id="KW-0812">Transmembrane</keyword>
<dbReference type="AlphaFoldDB" id="A0A1J5Q583"/>
<evidence type="ECO:0000256" key="5">
    <source>
        <dbReference type="ARBA" id="ARBA00023136"/>
    </source>
</evidence>
<dbReference type="EMBL" id="MLJW01003196">
    <property type="protein sequence ID" value="OIQ72619.1"/>
    <property type="molecule type" value="Genomic_DNA"/>
</dbReference>
<feature type="domain" description="Phosphatidylglycerol lysyltransferase C-terminal" evidence="6">
    <location>
        <begin position="1"/>
        <end position="77"/>
    </location>
</feature>
<evidence type="ECO:0000256" key="3">
    <source>
        <dbReference type="ARBA" id="ARBA00022692"/>
    </source>
</evidence>
<evidence type="ECO:0000256" key="1">
    <source>
        <dbReference type="ARBA" id="ARBA00004651"/>
    </source>
</evidence>
<evidence type="ECO:0000259" key="6">
    <source>
        <dbReference type="Pfam" id="PF09924"/>
    </source>
</evidence>
<comment type="subcellular location">
    <subcellularLocation>
        <location evidence="1">Cell membrane</location>
        <topology evidence="1">Multi-pass membrane protein</topology>
    </subcellularLocation>
</comment>
<dbReference type="GO" id="GO:0016755">
    <property type="term" value="F:aminoacyltransferase activity"/>
    <property type="evidence" value="ECO:0007669"/>
    <property type="project" value="TreeGrafter"/>
</dbReference>
<evidence type="ECO:0000256" key="4">
    <source>
        <dbReference type="ARBA" id="ARBA00022989"/>
    </source>
</evidence>
<evidence type="ECO:0000256" key="2">
    <source>
        <dbReference type="ARBA" id="ARBA00022475"/>
    </source>
</evidence>
<accession>A0A1J5Q583</accession>
<name>A0A1J5Q583_9ZZZZ</name>
<dbReference type="GO" id="GO:0005886">
    <property type="term" value="C:plasma membrane"/>
    <property type="evidence" value="ECO:0007669"/>
    <property type="project" value="UniProtKB-SubCell"/>
</dbReference>
<evidence type="ECO:0000313" key="7">
    <source>
        <dbReference type="EMBL" id="OIQ72619.1"/>
    </source>
</evidence>
<comment type="caution">
    <text evidence="7">The sequence shown here is derived from an EMBL/GenBank/DDBJ whole genome shotgun (WGS) entry which is preliminary data.</text>
</comment>
<organism evidence="7">
    <name type="scientific">mine drainage metagenome</name>
    <dbReference type="NCBI Taxonomy" id="410659"/>
    <lineage>
        <taxon>unclassified sequences</taxon>
        <taxon>metagenomes</taxon>
        <taxon>ecological metagenomes</taxon>
    </lineage>
</organism>
<sequence length="113" mass="13174">MIASALQQAAKFGISRVSLNFAAFRSIIERGERLGAGPITRLMRNVLIFVSRWLQIDSLYRFNAKFRPIWEPRYLIYPRQSDLPKIGLATLEAEAFFIRPRFMQTNQAKRQLN</sequence>
<dbReference type="InterPro" id="IPR024320">
    <property type="entry name" value="LPG_synthase_C"/>
</dbReference>
<dbReference type="InterPro" id="IPR051211">
    <property type="entry name" value="PG_lysyltransferase"/>
</dbReference>
<proteinExistence type="predicted"/>
<dbReference type="GO" id="GO:0055091">
    <property type="term" value="P:phospholipid homeostasis"/>
    <property type="evidence" value="ECO:0007669"/>
    <property type="project" value="TreeGrafter"/>
</dbReference>
<keyword evidence="4" id="KW-1133">Transmembrane helix</keyword>
<protein>
    <submittedName>
        <fullName evidence="7">Lysylphosphatidylglycerol biosynthesis bifunctional protein LysX</fullName>
    </submittedName>
</protein>
<dbReference type="PANTHER" id="PTHR34697">
    <property type="entry name" value="PHOSPHATIDYLGLYCEROL LYSYLTRANSFERASE"/>
    <property type="match status" value="1"/>
</dbReference>
<keyword evidence="2" id="KW-1003">Cell membrane</keyword>